<accession>A0A841YY34</accession>
<evidence type="ECO:0000313" key="1">
    <source>
        <dbReference type="EMBL" id="MBC1457852.1"/>
    </source>
</evidence>
<evidence type="ECO:0000313" key="2">
    <source>
        <dbReference type="Proteomes" id="UP000569903"/>
    </source>
</evidence>
<dbReference type="AlphaFoldDB" id="A0A841YY34"/>
<organism evidence="1 2">
    <name type="scientific">Listeria newyorkensis</name>
    <dbReference type="NCBI Taxonomy" id="1497681"/>
    <lineage>
        <taxon>Bacteria</taxon>
        <taxon>Bacillati</taxon>
        <taxon>Bacillota</taxon>
        <taxon>Bacilli</taxon>
        <taxon>Bacillales</taxon>
        <taxon>Listeriaceae</taxon>
        <taxon>Listeria</taxon>
    </lineage>
</organism>
<comment type="caution">
    <text evidence="1">The sequence shown here is derived from an EMBL/GenBank/DDBJ whole genome shotgun (WGS) entry which is preliminary data.</text>
</comment>
<name>A0A841YY34_9LIST</name>
<proteinExistence type="predicted"/>
<protein>
    <submittedName>
        <fullName evidence="1">Uncharacterized protein</fullName>
    </submittedName>
</protein>
<sequence length="103" mass="11864">MVEEQLDVVLEILSEYEVLTEKLFSQLGVHELVLDEFIQLRRENLMSRLDGIGLGDRYPSEEIELTEDVAIKLEVLKQVFGIKTNGEMFTVLLEHAESLVEKE</sequence>
<dbReference type="EMBL" id="JAARQN010000006">
    <property type="protein sequence ID" value="MBC1457852.1"/>
    <property type="molecule type" value="Genomic_DNA"/>
</dbReference>
<dbReference type="RefSeq" id="WP_185389108.1">
    <property type="nucleotide sequence ID" value="NZ_JAARQN010000006.1"/>
</dbReference>
<reference evidence="1 2" key="1">
    <citation type="submission" date="2020-03" db="EMBL/GenBank/DDBJ databases">
        <title>Soil Listeria distribution.</title>
        <authorList>
            <person name="Liao J."/>
            <person name="Wiedmann M."/>
        </authorList>
    </citation>
    <scope>NUCLEOTIDE SEQUENCE [LARGE SCALE GENOMIC DNA]</scope>
    <source>
        <strain evidence="1 2">FSL L7-1614</strain>
    </source>
</reference>
<dbReference type="Proteomes" id="UP000569903">
    <property type="component" value="Unassembled WGS sequence"/>
</dbReference>
<gene>
    <name evidence="1" type="ORF">HB850_08780</name>
</gene>